<dbReference type="GO" id="GO:0005789">
    <property type="term" value="C:endoplasmic reticulum membrane"/>
    <property type="evidence" value="ECO:0007669"/>
    <property type="project" value="UniProtKB-SubCell"/>
</dbReference>
<keyword evidence="8 11" id="KW-1133">Transmembrane helix</keyword>
<gene>
    <name evidence="12" type="ORF">SCODWIG_03749</name>
</gene>
<keyword evidence="6 11" id="KW-0812">Transmembrane</keyword>
<evidence type="ECO:0000256" key="10">
    <source>
        <dbReference type="SAM" id="MobiDB-lite"/>
    </source>
</evidence>
<dbReference type="Proteomes" id="UP000262825">
    <property type="component" value="Unassembled WGS sequence"/>
</dbReference>
<dbReference type="AlphaFoldDB" id="A0A376BBC2"/>
<feature type="compositionally biased region" description="Low complexity" evidence="10">
    <location>
        <begin position="1"/>
        <end position="19"/>
    </location>
</feature>
<evidence type="ECO:0000256" key="5">
    <source>
        <dbReference type="ARBA" id="ARBA00022502"/>
    </source>
</evidence>
<protein>
    <recommendedName>
        <fullName evidence="4">Glycosylphosphatidylinositol anchor biosynthesis protein 11</fullName>
    </recommendedName>
</protein>
<feature type="region of interest" description="Disordered" evidence="10">
    <location>
        <begin position="41"/>
        <end position="63"/>
    </location>
</feature>
<evidence type="ECO:0000256" key="8">
    <source>
        <dbReference type="ARBA" id="ARBA00022989"/>
    </source>
</evidence>
<evidence type="ECO:0000256" key="3">
    <source>
        <dbReference type="ARBA" id="ARBA00007978"/>
    </source>
</evidence>
<evidence type="ECO:0000256" key="2">
    <source>
        <dbReference type="ARBA" id="ARBA00004687"/>
    </source>
</evidence>
<proteinExistence type="inferred from homology"/>
<comment type="similarity">
    <text evidence="3">Belongs to the PIGF family.</text>
</comment>
<dbReference type="InterPro" id="IPR009580">
    <property type="entry name" value="GPI_biosynthesis_protein_Pig-F"/>
</dbReference>
<name>A0A376BBC2_9ASCO</name>
<dbReference type="UniPathway" id="UPA00196"/>
<dbReference type="OrthoDB" id="17366at2759"/>
<dbReference type="GO" id="GO:0006506">
    <property type="term" value="P:GPI anchor biosynthetic process"/>
    <property type="evidence" value="ECO:0007669"/>
    <property type="project" value="UniProtKB-UniPathway"/>
</dbReference>
<reference evidence="13" key="1">
    <citation type="submission" date="2018-06" db="EMBL/GenBank/DDBJ databases">
        <authorList>
            <person name="Guldener U."/>
        </authorList>
    </citation>
    <scope>NUCLEOTIDE SEQUENCE [LARGE SCALE GENOMIC DNA]</scope>
    <source>
        <strain evidence="13">UTAD17</strain>
    </source>
</reference>
<feature type="transmembrane region" description="Helical" evidence="11">
    <location>
        <begin position="223"/>
        <end position="245"/>
    </location>
</feature>
<organism evidence="12 13">
    <name type="scientific">Saccharomycodes ludwigii</name>
    <dbReference type="NCBI Taxonomy" id="36035"/>
    <lineage>
        <taxon>Eukaryota</taxon>
        <taxon>Fungi</taxon>
        <taxon>Dikarya</taxon>
        <taxon>Ascomycota</taxon>
        <taxon>Saccharomycotina</taxon>
        <taxon>Saccharomycetes</taxon>
        <taxon>Saccharomycodales</taxon>
        <taxon>Saccharomycodaceae</taxon>
        <taxon>Saccharomycodes</taxon>
    </lineage>
</organism>
<dbReference type="Pfam" id="PF06699">
    <property type="entry name" value="PIG-F"/>
    <property type="match status" value="1"/>
</dbReference>
<dbReference type="EMBL" id="UFAJ01001042">
    <property type="protein sequence ID" value="SSD61988.1"/>
    <property type="molecule type" value="Genomic_DNA"/>
</dbReference>
<accession>A0A376BBC2</accession>
<feature type="transmembrane region" description="Helical" evidence="11">
    <location>
        <begin position="131"/>
        <end position="156"/>
    </location>
</feature>
<comment type="pathway">
    <text evidence="2">Glycolipid biosynthesis; glycosylphosphatidylinositol-anchor biosynthesis.</text>
</comment>
<evidence type="ECO:0000256" key="1">
    <source>
        <dbReference type="ARBA" id="ARBA00004477"/>
    </source>
</evidence>
<evidence type="ECO:0000313" key="12">
    <source>
        <dbReference type="EMBL" id="SSD61988.1"/>
    </source>
</evidence>
<evidence type="ECO:0000256" key="11">
    <source>
        <dbReference type="SAM" id="Phobius"/>
    </source>
</evidence>
<evidence type="ECO:0000256" key="9">
    <source>
        <dbReference type="ARBA" id="ARBA00023136"/>
    </source>
</evidence>
<keyword evidence="13" id="KW-1185">Reference proteome</keyword>
<keyword evidence="7" id="KW-0256">Endoplasmic reticulum</keyword>
<evidence type="ECO:0000313" key="13">
    <source>
        <dbReference type="Proteomes" id="UP000262825"/>
    </source>
</evidence>
<evidence type="ECO:0000256" key="4">
    <source>
        <dbReference type="ARBA" id="ARBA00020927"/>
    </source>
</evidence>
<comment type="subcellular location">
    <subcellularLocation>
        <location evidence="1">Endoplasmic reticulum membrane</location>
        <topology evidence="1">Multi-pass membrane protein</topology>
    </subcellularLocation>
</comment>
<feature type="compositionally biased region" description="Polar residues" evidence="10">
    <location>
        <begin position="41"/>
        <end position="56"/>
    </location>
</feature>
<feature type="region of interest" description="Disordered" evidence="10">
    <location>
        <begin position="1"/>
        <end position="25"/>
    </location>
</feature>
<evidence type="ECO:0000256" key="7">
    <source>
        <dbReference type="ARBA" id="ARBA00022824"/>
    </source>
</evidence>
<feature type="transmembrane region" description="Helical" evidence="11">
    <location>
        <begin position="168"/>
        <end position="186"/>
    </location>
</feature>
<feature type="transmembrane region" description="Helical" evidence="11">
    <location>
        <begin position="94"/>
        <end position="111"/>
    </location>
</feature>
<keyword evidence="9 11" id="KW-0472">Membrane</keyword>
<sequence>MSSVQNTNSSNISATNASNAKKRKVKKSVTFSDYDTVITPVTNGSHNGRNKSTSSSIEKRPDGSHYPVVVRKSISTVPFHLIPLVYYYMKTYDIYTLFYLTIPTQVFYLLFQFRKNTIFAGKKILKPNWALVIVSLVFAVPLLSCVATIIFILAGAPLLSLSYLKQTFLLSLHCCLLSYPAIYSVFNCDFKVGIFKKYFVAIAFGCWLSCFVIPLDWDREWQNWPIPLVIGGYLGAFVGYAVGAYI</sequence>
<keyword evidence="5" id="KW-0337">GPI-anchor biosynthesis</keyword>
<evidence type="ECO:0000256" key="6">
    <source>
        <dbReference type="ARBA" id="ARBA00022692"/>
    </source>
</evidence>
<dbReference type="VEuPathDB" id="FungiDB:SCODWIG_03749"/>
<feature type="transmembrane region" description="Helical" evidence="11">
    <location>
        <begin position="198"/>
        <end position="217"/>
    </location>
</feature>